<dbReference type="GO" id="GO:0043565">
    <property type="term" value="F:sequence-specific DNA binding"/>
    <property type="evidence" value="ECO:0007669"/>
    <property type="project" value="InterPro"/>
</dbReference>
<keyword evidence="3" id="KW-0804">Transcription</keyword>
<gene>
    <name evidence="5" type="ORF">GKO32_21890</name>
</gene>
<dbReference type="InterPro" id="IPR009057">
    <property type="entry name" value="Homeodomain-like_sf"/>
</dbReference>
<keyword evidence="6" id="KW-1185">Reference proteome</keyword>
<dbReference type="PANTHER" id="PTHR46796:SF6">
    <property type="entry name" value="ARAC SUBFAMILY"/>
    <property type="match status" value="1"/>
</dbReference>
<reference evidence="5 6" key="1">
    <citation type="submission" date="2019-11" db="EMBL/GenBank/DDBJ databases">
        <title>Draft genome of Amycolatopsis RM579.</title>
        <authorList>
            <person name="Duangmal K."/>
            <person name="Mingma R."/>
        </authorList>
    </citation>
    <scope>NUCLEOTIDE SEQUENCE [LARGE SCALE GENOMIC DNA]</scope>
    <source>
        <strain evidence="5 6">RM579</strain>
    </source>
</reference>
<feature type="domain" description="HTH araC/xylS-type" evidence="4">
    <location>
        <begin position="257"/>
        <end position="317"/>
    </location>
</feature>
<evidence type="ECO:0000313" key="5">
    <source>
        <dbReference type="EMBL" id="MTD56596.1"/>
    </source>
</evidence>
<dbReference type="Pfam" id="PF12833">
    <property type="entry name" value="HTH_18"/>
    <property type="match status" value="1"/>
</dbReference>
<evidence type="ECO:0000313" key="6">
    <source>
        <dbReference type="Proteomes" id="UP000440096"/>
    </source>
</evidence>
<dbReference type="InterPro" id="IPR018060">
    <property type="entry name" value="HTH_AraC"/>
</dbReference>
<keyword evidence="2" id="KW-0238">DNA-binding</keyword>
<sequence>MNSDIETFTVDTVDPGDRIDRWQEVLSTTHVPQTVHPLGNAYPRPFRASLRRRRVDDIAVIDARSDEFRGRRTHRDISARTSNYVELTIPLHGRMAVGIDDKTIIAPGAMLLSRHDRPSQYEMLERVRLRTVLIPQAALGFAAGTLSAPPTRVFMKAEPSVRLLISHIAALQAVPTPLSGSAAAAARNAVLELLVGAVRSQVADASTTALAALRCSIECWIDTRLTAGVPDQQVTAAAAAAAHSVSVRTLHRAFADGETFGFVVRSRRIERAKRDLVGEPTATIQSIAIRWGFADASHFCRAFKGVYGETPSDYRIAASAGFSNS</sequence>
<evidence type="ECO:0000256" key="1">
    <source>
        <dbReference type="ARBA" id="ARBA00023015"/>
    </source>
</evidence>
<dbReference type="OrthoDB" id="9799345at2"/>
<dbReference type="Proteomes" id="UP000440096">
    <property type="component" value="Unassembled WGS sequence"/>
</dbReference>
<dbReference type="Gene3D" id="1.10.10.60">
    <property type="entry name" value="Homeodomain-like"/>
    <property type="match status" value="1"/>
</dbReference>
<name>A0A6N7Z8A0_9PSEU</name>
<accession>A0A6N7Z8A0</accession>
<dbReference type="InterPro" id="IPR050204">
    <property type="entry name" value="AraC_XylS_family_regulators"/>
</dbReference>
<protein>
    <submittedName>
        <fullName evidence="5">Helix-turn-helix domain-containing protein</fullName>
    </submittedName>
</protein>
<keyword evidence="1" id="KW-0805">Transcription regulation</keyword>
<evidence type="ECO:0000259" key="4">
    <source>
        <dbReference type="PROSITE" id="PS01124"/>
    </source>
</evidence>
<comment type="caution">
    <text evidence="5">The sequence shown here is derived from an EMBL/GenBank/DDBJ whole genome shotgun (WGS) entry which is preliminary data.</text>
</comment>
<dbReference type="InterPro" id="IPR020449">
    <property type="entry name" value="Tscrpt_reg_AraC-type_HTH"/>
</dbReference>
<proteinExistence type="predicted"/>
<dbReference type="PROSITE" id="PS01124">
    <property type="entry name" value="HTH_ARAC_FAMILY_2"/>
    <property type="match status" value="1"/>
</dbReference>
<dbReference type="PANTHER" id="PTHR46796">
    <property type="entry name" value="HTH-TYPE TRANSCRIPTIONAL ACTIVATOR RHAS-RELATED"/>
    <property type="match status" value="1"/>
</dbReference>
<dbReference type="RefSeq" id="WP_154758751.1">
    <property type="nucleotide sequence ID" value="NZ_WMBA01000036.1"/>
</dbReference>
<organism evidence="5 6">
    <name type="scientific">Amycolatopsis pithecellobii</name>
    <dbReference type="NCBI Taxonomy" id="664692"/>
    <lineage>
        <taxon>Bacteria</taxon>
        <taxon>Bacillati</taxon>
        <taxon>Actinomycetota</taxon>
        <taxon>Actinomycetes</taxon>
        <taxon>Pseudonocardiales</taxon>
        <taxon>Pseudonocardiaceae</taxon>
        <taxon>Amycolatopsis</taxon>
    </lineage>
</organism>
<dbReference type="SMART" id="SM00342">
    <property type="entry name" value="HTH_ARAC"/>
    <property type="match status" value="1"/>
</dbReference>
<evidence type="ECO:0000256" key="3">
    <source>
        <dbReference type="ARBA" id="ARBA00023163"/>
    </source>
</evidence>
<dbReference type="AlphaFoldDB" id="A0A6N7Z8A0"/>
<evidence type="ECO:0000256" key="2">
    <source>
        <dbReference type="ARBA" id="ARBA00023125"/>
    </source>
</evidence>
<dbReference type="PRINTS" id="PR00032">
    <property type="entry name" value="HTHARAC"/>
</dbReference>
<dbReference type="SUPFAM" id="SSF46689">
    <property type="entry name" value="Homeodomain-like"/>
    <property type="match status" value="1"/>
</dbReference>
<dbReference type="GO" id="GO:0003700">
    <property type="term" value="F:DNA-binding transcription factor activity"/>
    <property type="evidence" value="ECO:0007669"/>
    <property type="project" value="InterPro"/>
</dbReference>
<dbReference type="EMBL" id="WMBA01000036">
    <property type="protein sequence ID" value="MTD56596.1"/>
    <property type="molecule type" value="Genomic_DNA"/>
</dbReference>